<dbReference type="Proteomes" id="UP000036947">
    <property type="component" value="Unassembled WGS sequence"/>
</dbReference>
<accession>A0A0L0NH98</accession>
<dbReference type="AlphaFoldDB" id="A0A0L0NH98"/>
<keyword evidence="3" id="KW-1185">Reference proteome</keyword>
<name>A0A0L0NH98_TOLOC</name>
<comment type="caution">
    <text evidence="2">The sequence shown here is derived from an EMBL/GenBank/DDBJ whole genome shotgun (WGS) entry which is preliminary data.</text>
</comment>
<dbReference type="Pfam" id="PF24969">
    <property type="entry name" value="LRR_15"/>
    <property type="match status" value="1"/>
</dbReference>
<feature type="domain" description="F-box" evidence="1">
    <location>
        <begin position="36"/>
        <end position="81"/>
    </location>
</feature>
<dbReference type="SUPFAM" id="SSF81383">
    <property type="entry name" value="F-box domain"/>
    <property type="match status" value="1"/>
</dbReference>
<dbReference type="InterPro" id="IPR036047">
    <property type="entry name" value="F-box-like_dom_sf"/>
</dbReference>
<evidence type="ECO:0000313" key="2">
    <source>
        <dbReference type="EMBL" id="KND93461.1"/>
    </source>
</evidence>
<sequence length="485" mass="55139">PLDLATRTGFPCQPDTSFKLTWIISYCLHPYENMAATSLADWPRELQLSVLDLLSFTDLLSMSVVNKDFRILTEPILYSKVEMTWTWDHTPPITLLLRSILDRPELSGHIRSLRLDGEGFVKSNREISEPPALPVTTLPISKASKIIQSTGVPQAELWIEELQSGTIDAIVALLLSMLPNLTSLHLGPNFAVESRFLGKMLTCALCESSKEYRLPAFRNLHHVTFSRRTHDYRQRHINNSADVLPFFYIPEIQCLSISIDNPTEFVWPVHTPTPSSLTSLELCRLRETRLEPLLSVLNGLQKLRWNWYYQPDIDRAVSKHVIELDTMTKALNRVGYTLTDLTIEAETCPELSAGAFEAPELEMRGSLGDLAHFGQLRRLCVPWVFLMGFSPFTAKQLGALLPQNLELLTLTIDLVGDEEWAWDDDSIIWATKSGLENRRRLFLPNLHRIILPIPRFAGGMTDKKKTELREIGAHAGVDLKCFYYE</sequence>
<dbReference type="InterPro" id="IPR032675">
    <property type="entry name" value="LRR_dom_sf"/>
</dbReference>
<feature type="non-terminal residue" evidence="2">
    <location>
        <position position="1"/>
    </location>
</feature>
<protein>
    <recommendedName>
        <fullName evidence="1">F-box domain-containing protein</fullName>
    </recommendedName>
</protein>
<dbReference type="Pfam" id="PF00646">
    <property type="entry name" value="F-box"/>
    <property type="match status" value="1"/>
</dbReference>
<dbReference type="InterPro" id="IPR001810">
    <property type="entry name" value="F-box_dom"/>
</dbReference>
<dbReference type="Gene3D" id="3.80.10.10">
    <property type="entry name" value="Ribonuclease Inhibitor"/>
    <property type="match status" value="1"/>
</dbReference>
<evidence type="ECO:0000259" key="1">
    <source>
        <dbReference type="PROSITE" id="PS50181"/>
    </source>
</evidence>
<dbReference type="EMBL" id="LFRF01000003">
    <property type="protein sequence ID" value="KND93461.1"/>
    <property type="molecule type" value="Genomic_DNA"/>
</dbReference>
<gene>
    <name evidence="2" type="ORF">TOPH_01959</name>
</gene>
<organism evidence="2 3">
    <name type="scientific">Tolypocladium ophioglossoides (strain CBS 100239)</name>
    <name type="common">Snaketongue truffleclub</name>
    <name type="synonym">Elaphocordyceps ophioglossoides</name>
    <dbReference type="NCBI Taxonomy" id="1163406"/>
    <lineage>
        <taxon>Eukaryota</taxon>
        <taxon>Fungi</taxon>
        <taxon>Dikarya</taxon>
        <taxon>Ascomycota</taxon>
        <taxon>Pezizomycotina</taxon>
        <taxon>Sordariomycetes</taxon>
        <taxon>Hypocreomycetidae</taxon>
        <taxon>Hypocreales</taxon>
        <taxon>Ophiocordycipitaceae</taxon>
        <taxon>Tolypocladium</taxon>
    </lineage>
</organism>
<dbReference type="InterPro" id="IPR056867">
    <property type="entry name" value="LRR_15"/>
</dbReference>
<dbReference type="OrthoDB" id="4191831at2759"/>
<reference evidence="2 3" key="1">
    <citation type="journal article" date="2015" name="BMC Genomics">
        <title>The genome of the truffle-parasite Tolypocladium ophioglossoides and the evolution of antifungal peptaibiotics.</title>
        <authorList>
            <person name="Quandt C.A."/>
            <person name="Bushley K.E."/>
            <person name="Spatafora J.W."/>
        </authorList>
    </citation>
    <scope>NUCLEOTIDE SEQUENCE [LARGE SCALE GENOMIC DNA]</scope>
    <source>
        <strain evidence="2 3">CBS 100239</strain>
    </source>
</reference>
<dbReference type="PROSITE" id="PS50181">
    <property type="entry name" value="FBOX"/>
    <property type="match status" value="1"/>
</dbReference>
<evidence type="ECO:0000313" key="3">
    <source>
        <dbReference type="Proteomes" id="UP000036947"/>
    </source>
</evidence>
<proteinExistence type="predicted"/>